<dbReference type="OrthoDB" id="9815233at2"/>
<dbReference type="InterPro" id="IPR000310">
    <property type="entry name" value="Orn/Lys/Arg_deCO2ase_major_dom"/>
</dbReference>
<comment type="similarity">
    <text evidence="2">Belongs to the Orn/Lys/Arg decarboxylase class-I family.</text>
</comment>
<evidence type="ECO:0000259" key="7">
    <source>
        <dbReference type="Pfam" id="PF03711"/>
    </source>
</evidence>
<evidence type="ECO:0000256" key="2">
    <source>
        <dbReference type="ARBA" id="ARBA00010671"/>
    </source>
</evidence>
<dbReference type="InterPro" id="IPR008286">
    <property type="entry name" value="Prn/Lys/Arg_de-COase_C"/>
</dbReference>
<dbReference type="SUPFAM" id="SSF53383">
    <property type="entry name" value="PLP-dependent transferases"/>
    <property type="match status" value="1"/>
</dbReference>
<sequence length="479" mass="54225">MKHLRTPIIEAIQYHKLKETLSFHVPGHKNGYIIPESLQELEKAFPYDMTEIDGLDDLHEPTGAIKEAERLLSDCYGTFQSFFLVGGSTVGNLAMIYSLFSPGEEVFVQRNSHKSIFNAIQLARLKPILLAPEHDVQTGHAIGISEATLKKAIQNYPEAKGLLLTYPNYYGVSLPLAPLISIAKQAQLTVTVDEAHGAHLILDEPFPVSSIKLGADAVVQSAHKMLPALTMSAYLHVPKQLENHVRHKLKESLRMFQSSSPSYLMLASMDGARAFIDSINAQEKKALLEGVKQFKREINKIDQLEVVDYDKSRYHIDPLKVTIRSKTRLSGFELQKLFSQCKLETELADEGHVLLIFGLRMPEKRVYEQITVLKEVLSSYELKEHTSQYDDAIQIDISKLEIEHVHDYKMSDTPLEEVVGKIAGQAIIPYPPGIPLIFPGERWTERHFERLKKLKEVGTRFQGYSENQRSILTIDLEEE</sequence>
<evidence type="ECO:0008006" key="10">
    <source>
        <dbReference type="Google" id="ProtNLM"/>
    </source>
</evidence>
<dbReference type="InterPro" id="IPR052357">
    <property type="entry name" value="Orn_Lys_Arg_decarboxylase-I"/>
</dbReference>
<accession>A0A162EMQ7</accession>
<dbReference type="Gene3D" id="3.40.640.10">
    <property type="entry name" value="Type I PLP-dependent aspartate aminotransferase-like (Major domain)"/>
    <property type="match status" value="1"/>
</dbReference>
<evidence type="ECO:0000313" key="9">
    <source>
        <dbReference type="Proteomes" id="UP000075806"/>
    </source>
</evidence>
<dbReference type="PANTHER" id="PTHR43277">
    <property type="entry name" value="ARGININE DECARBOXYLASE"/>
    <property type="match status" value="1"/>
</dbReference>
<name>A0A162EMQ7_9BACI</name>
<evidence type="ECO:0000313" key="8">
    <source>
        <dbReference type="EMBL" id="KYG33274.1"/>
    </source>
</evidence>
<evidence type="ECO:0000256" key="5">
    <source>
        <dbReference type="ARBA" id="ARBA00023239"/>
    </source>
</evidence>
<keyword evidence="3" id="KW-0210">Decarboxylase</keyword>
<organism evidence="8 9">
    <name type="scientific">Alkalihalobacillus trypoxylicola</name>
    <dbReference type="NCBI Taxonomy" id="519424"/>
    <lineage>
        <taxon>Bacteria</taxon>
        <taxon>Bacillati</taxon>
        <taxon>Bacillota</taxon>
        <taxon>Bacilli</taxon>
        <taxon>Bacillales</taxon>
        <taxon>Bacillaceae</taxon>
        <taxon>Alkalihalobacillus</taxon>
    </lineage>
</organism>
<evidence type="ECO:0000256" key="1">
    <source>
        <dbReference type="ARBA" id="ARBA00001933"/>
    </source>
</evidence>
<dbReference type="Proteomes" id="UP000075806">
    <property type="component" value="Unassembled WGS sequence"/>
</dbReference>
<dbReference type="Gene3D" id="3.90.105.10">
    <property type="entry name" value="Molybdopterin biosynthesis moea protein, domain 2"/>
    <property type="match status" value="1"/>
</dbReference>
<keyword evidence="5" id="KW-0456">Lyase</keyword>
<dbReference type="InterPro" id="IPR015421">
    <property type="entry name" value="PyrdxlP-dep_Trfase_major"/>
</dbReference>
<dbReference type="GO" id="GO:0016831">
    <property type="term" value="F:carboxy-lyase activity"/>
    <property type="evidence" value="ECO:0007669"/>
    <property type="project" value="UniProtKB-KW"/>
</dbReference>
<dbReference type="PANTHER" id="PTHR43277:SF3">
    <property type="entry name" value="DECARBOXYLASE, PUTATIVE-RELATED"/>
    <property type="match status" value="1"/>
</dbReference>
<evidence type="ECO:0000256" key="4">
    <source>
        <dbReference type="ARBA" id="ARBA00022898"/>
    </source>
</evidence>
<evidence type="ECO:0000256" key="3">
    <source>
        <dbReference type="ARBA" id="ARBA00022793"/>
    </source>
</evidence>
<keyword evidence="4" id="KW-0663">Pyridoxal phosphate</keyword>
<dbReference type="Pfam" id="PF01276">
    <property type="entry name" value="OKR_DC_1"/>
    <property type="match status" value="1"/>
</dbReference>
<feature type="domain" description="Orn/Lys/Arg decarboxylase C-terminal" evidence="7">
    <location>
        <begin position="403"/>
        <end position="466"/>
    </location>
</feature>
<keyword evidence="9" id="KW-1185">Reference proteome</keyword>
<gene>
    <name evidence="8" type="ORF">AZF04_17045</name>
</gene>
<dbReference type="Pfam" id="PF03711">
    <property type="entry name" value="OKR_DC_1_C"/>
    <property type="match status" value="1"/>
</dbReference>
<dbReference type="AlphaFoldDB" id="A0A162EMQ7"/>
<feature type="domain" description="Orn/Lys/Arg decarboxylases family 1 pyridoxal-P attachment site" evidence="6">
    <location>
        <begin position="6"/>
        <end position="308"/>
    </location>
</feature>
<proteinExistence type="inferred from homology"/>
<dbReference type="RefSeq" id="WP_061947959.1">
    <property type="nucleotide sequence ID" value="NZ_LTAO01000008.1"/>
</dbReference>
<protein>
    <recommendedName>
        <fullName evidence="10">Lysine decarboxylase</fullName>
    </recommendedName>
</protein>
<dbReference type="InterPro" id="IPR015424">
    <property type="entry name" value="PyrdxlP-dep_Trfase"/>
</dbReference>
<dbReference type="EMBL" id="LTAO01000008">
    <property type="protein sequence ID" value="KYG33274.1"/>
    <property type="molecule type" value="Genomic_DNA"/>
</dbReference>
<comment type="cofactor">
    <cofactor evidence="1">
        <name>pyridoxal 5'-phosphate</name>
        <dbReference type="ChEBI" id="CHEBI:597326"/>
    </cofactor>
</comment>
<evidence type="ECO:0000259" key="6">
    <source>
        <dbReference type="Pfam" id="PF01276"/>
    </source>
</evidence>
<reference evidence="8" key="1">
    <citation type="submission" date="2016-02" db="EMBL/GenBank/DDBJ databases">
        <title>Genome sequence of Bacillus trypoxylicola KCTC 13244(T).</title>
        <authorList>
            <person name="Jeong H."/>
            <person name="Park S.-H."/>
            <person name="Choi S.-K."/>
        </authorList>
    </citation>
    <scope>NUCLEOTIDE SEQUENCE [LARGE SCALE GENOMIC DNA]</scope>
    <source>
        <strain evidence="8">KCTC 13244</strain>
    </source>
</reference>
<dbReference type="STRING" id="519424.AZF04_17045"/>
<comment type="caution">
    <text evidence="8">The sequence shown here is derived from an EMBL/GenBank/DDBJ whole genome shotgun (WGS) entry which is preliminary data.</text>
</comment>